<dbReference type="Gene3D" id="3.30.70.100">
    <property type="match status" value="1"/>
</dbReference>
<evidence type="ECO:0000313" key="3">
    <source>
        <dbReference type="Proteomes" id="UP001610563"/>
    </source>
</evidence>
<accession>A0ABR4G6I0</accession>
<protein>
    <recommendedName>
        <fullName evidence="1">ABM domain-containing protein</fullName>
    </recommendedName>
</protein>
<dbReference type="InterPro" id="IPR007138">
    <property type="entry name" value="ABM_dom"/>
</dbReference>
<proteinExistence type="predicted"/>
<dbReference type="EMBL" id="JBFTWV010000043">
    <property type="protein sequence ID" value="KAL2794608.1"/>
    <property type="molecule type" value="Genomic_DNA"/>
</dbReference>
<evidence type="ECO:0000313" key="2">
    <source>
        <dbReference type="EMBL" id="KAL2794608.1"/>
    </source>
</evidence>
<dbReference type="Pfam" id="PF03992">
    <property type="entry name" value="ABM"/>
    <property type="match status" value="1"/>
</dbReference>
<dbReference type="InterPro" id="IPR011008">
    <property type="entry name" value="Dimeric_a/b-barrel"/>
</dbReference>
<evidence type="ECO:0000259" key="1">
    <source>
        <dbReference type="Pfam" id="PF03992"/>
    </source>
</evidence>
<gene>
    <name evidence="2" type="ORF">BJX66DRAFT_303469</name>
</gene>
<name>A0ABR4G6I0_9EURO</name>
<keyword evidence="3" id="KW-1185">Reference proteome</keyword>
<organism evidence="2 3">
    <name type="scientific">Aspergillus keveii</name>
    <dbReference type="NCBI Taxonomy" id="714993"/>
    <lineage>
        <taxon>Eukaryota</taxon>
        <taxon>Fungi</taxon>
        <taxon>Dikarya</taxon>
        <taxon>Ascomycota</taxon>
        <taxon>Pezizomycotina</taxon>
        <taxon>Eurotiomycetes</taxon>
        <taxon>Eurotiomycetidae</taxon>
        <taxon>Eurotiales</taxon>
        <taxon>Aspergillaceae</taxon>
        <taxon>Aspergillus</taxon>
        <taxon>Aspergillus subgen. Nidulantes</taxon>
    </lineage>
</organism>
<dbReference type="SUPFAM" id="SSF54909">
    <property type="entry name" value="Dimeric alpha+beta barrel"/>
    <property type="match status" value="1"/>
</dbReference>
<reference evidence="2 3" key="1">
    <citation type="submission" date="2024-07" db="EMBL/GenBank/DDBJ databases">
        <title>Section-level genome sequencing and comparative genomics of Aspergillus sections Usti and Cavernicolus.</title>
        <authorList>
            <consortium name="Lawrence Berkeley National Laboratory"/>
            <person name="Nybo J.L."/>
            <person name="Vesth T.C."/>
            <person name="Theobald S."/>
            <person name="Frisvad J.C."/>
            <person name="Larsen T.O."/>
            <person name="Kjaerboelling I."/>
            <person name="Rothschild-Mancinelli K."/>
            <person name="Lyhne E.K."/>
            <person name="Kogle M.E."/>
            <person name="Barry K."/>
            <person name="Clum A."/>
            <person name="Na H."/>
            <person name="Ledsgaard L."/>
            <person name="Lin J."/>
            <person name="Lipzen A."/>
            <person name="Kuo A."/>
            <person name="Riley R."/>
            <person name="Mondo S."/>
            <person name="Labutti K."/>
            <person name="Haridas S."/>
            <person name="Pangalinan J."/>
            <person name="Salamov A.A."/>
            <person name="Simmons B.A."/>
            <person name="Magnuson J.K."/>
            <person name="Chen J."/>
            <person name="Drula E."/>
            <person name="Henrissat B."/>
            <person name="Wiebenga A."/>
            <person name="Lubbers R.J."/>
            <person name="Gomes A.C."/>
            <person name="Makela M.R."/>
            <person name="Stajich J."/>
            <person name="Grigoriev I.V."/>
            <person name="Mortensen U.H."/>
            <person name="De Vries R.P."/>
            <person name="Baker S.E."/>
            <person name="Andersen M.R."/>
        </authorList>
    </citation>
    <scope>NUCLEOTIDE SEQUENCE [LARGE SCALE GENOMIC DNA]</scope>
    <source>
        <strain evidence="2 3">CBS 209.92</strain>
    </source>
</reference>
<comment type="caution">
    <text evidence="2">The sequence shown here is derived from an EMBL/GenBank/DDBJ whole genome shotgun (WGS) entry which is preliminary data.</text>
</comment>
<feature type="domain" description="ABM" evidence="1">
    <location>
        <begin position="15"/>
        <end position="67"/>
    </location>
</feature>
<dbReference type="Proteomes" id="UP001610563">
    <property type="component" value="Unassembled WGS sequence"/>
</dbReference>
<sequence>MASGSSSSSPGLSLQVTVFIAEENVPRFFEAFLPAYEKVTAEPECTFFEVYQSLENPGELSWVENWSQSIEWLTQVQLKKEYYAPYIAVTEPMFVKPRVIKVVKRVGAPYTTVKEENGGLRH</sequence>